<accession>A0A1M4ZPQ2</accession>
<dbReference type="GO" id="GO:0006109">
    <property type="term" value="P:regulation of carbohydrate metabolic process"/>
    <property type="evidence" value="ECO:0007669"/>
    <property type="project" value="InterPro"/>
</dbReference>
<dbReference type="Gene3D" id="3.40.50.300">
    <property type="entry name" value="P-loop containing nucleotide triphosphate hydrolases"/>
    <property type="match status" value="1"/>
</dbReference>
<keyword evidence="2" id="KW-0808">Transferase</keyword>
<evidence type="ECO:0000313" key="3">
    <source>
        <dbReference type="Proteomes" id="UP000183987"/>
    </source>
</evidence>
<reference evidence="3" key="1">
    <citation type="submission" date="2016-11" db="EMBL/GenBank/DDBJ databases">
        <authorList>
            <person name="Varghese N."/>
            <person name="Submissions S."/>
        </authorList>
    </citation>
    <scope>NUCLEOTIDE SEQUENCE [LARGE SCALE GENOMIC DNA]</scope>
    <source>
        <strain evidence="3">DSM 29326</strain>
    </source>
</reference>
<keyword evidence="3" id="KW-1185">Reference proteome</keyword>
<dbReference type="RefSeq" id="WP_072857123.1">
    <property type="nucleotide sequence ID" value="NZ_FQUE01000004.1"/>
</dbReference>
<proteinExistence type="predicted"/>
<sequence>MDPDTPVHATAVAVADRAVLIRGASGRGKSGLALRMIALGAVLVADDRVVLTRRGGLVHASCPAALRGLIEARGMGLLRTPPAPPTPLACVVDLDHHTTARLPVRQSVTVLGCDLPLLHPAPGLDFAAALMLYMRGGRND</sequence>
<name>A0A1M4ZPQ2_LOKAT</name>
<dbReference type="OrthoDB" id="8326226at2"/>
<protein>
    <submittedName>
        <fullName evidence="2">Hpr(Ser) kinase/phosphatase</fullName>
    </submittedName>
</protein>
<dbReference type="EMBL" id="FQUE01000004">
    <property type="protein sequence ID" value="SHF19984.1"/>
    <property type="molecule type" value="Genomic_DNA"/>
</dbReference>
<dbReference type="STRING" id="366533.SAMN05444339_10473"/>
<dbReference type="CDD" id="cd01918">
    <property type="entry name" value="HprK_C"/>
    <property type="match status" value="1"/>
</dbReference>
<dbReference type="InterPro" id="IPR011104">
    <property type="entry name" value="Hpr_kin/Pase_C"/>
</dbReference>
<evidence type="ECO:0000259" key="1">
    <source>
        <dbReference type="Pfam" id="PF07475"/>
    </source>
</evidence>
<dbReference type="Proteomes" id="UP000183987">
    <property type="component" value="Unassembled WGS sequence"/>
</dbReference>
<feature type="domain" description="HPr kinase/phosphorylase C-terminal" evidence="1">
    <location>
        <begin position="3"/>
        <end position="78"/>
    </location>
</feature>
<dbReference type="GO" id="GO:0000155">
    <property type="term" value="F:phosphorelay sensor kinase activity"/>
    <property type="evidence" value="ECO:0007669"/>
    <property type="project" value="InterPro"/>
</dbReference>
<dbReference type="AlphaFoldDB" id="A0A1M4ZPQ2"/>
<gene>
    <name evidence="2" type="ORF">SAMN05444339_10473</name>
</gene>
<evidence type="ECO:0000313" key="2">
    <source>
        <dbReference type="EMBL" id="SHF19984.1"/>
    </source>
</evidence>
<organism evidence="2 3">
    <name type="scientific">Loktanella atrilutea</name>
    <dbReference type="NCBI Taxonomy" id="366533"/>
    <lineage>
        <taxon>Bacteria</taxon>
        <taxon>Pseudomonadati</taxon>
        <taxon>Pseudomonadota</taxon>
        <taxon>Alphaproteobacteria</taxon>
        <taxon>Rhodobacterales</taxon>
        <taxon>Roseobacteraceae</taxon>
        <taxon>Loktanella</taxon>
    </lineage>
</organism>
<dbReference type="SUPFAM" id="SSF53795">
    <property type="entry name" value="PEP carboxykinase-like"/>
    <property type="match status" value="1"/>
</dbReference>
<dbReference type="InterPro" id="IPR027417">
    <property type="entry name" value="P-loop_NTPase"/>
</dbReference>
<dbReference type="Pfam" id="PF07475">
    <property type="entry name" value="Hpr_kinase_C"/>
    <property type="match status" value="1"/>
</dbReference>
<dbReference type="GO" id="GO:0005524">
    <property type="term" value="F:ATP binding"/>
    <property type="evidence" value="ECO:0007669"/>
    <property type="project" value="InterPro"/>
</dbReference>
<keyword evidence="2" id="KW-0418">Kinase</keyword>